<name>A0AAV4H0F8_9GAST</name>
<keyword evidence="3" id="KW-1185">Reference proteome</keyword>
<reference evidence="2 3" key="1">
    <citation type="journal article" date="2021" name="Elife">
        <title>Chloroplast acquisition without the gene transfer in kleptoplastic sea slugs, Plakobranchus ocellatus.</title>
        <authorList>
            <person name="Maeda T."/>
            <person name="Takahashi S."/>
            <person name="Yoshida T."/>
            <person name="Shimamura S."/>
            <person name="Takaki Y."/>
            <person name="Nagai Y."/>
            <person name="Toyoda A."/>
            <person name="Suzuki Y."/>
            <person name="Arimoto A."/>
            <person name="Ishii H."/>
            <person name="Satoh N."/>
            <person name="Nishiyama T."/>
            <person name="Hasebe M."/>
            <person name="Maruyama T."/>
            <person name="Minagawa J."/>
            <person name="Obokata J."/>
            <person name="Shigenobu S."/>
        </authorList>
    </citation>
    <scope>NUCLEOTIDE SEQUENCE [LARGE SCALE GENOMIC DNA]</scope>
</reference>
<evidence type="ECO:0000313" key="2">
    <source>
        <dbReference type="EMBL" id="GFR91189.1"/>
    </source>
</evidence>
<gene>
    <name evidence="2" type="ORF">ElyMa_006168900</name>
</gene>
<dbReference type="EMBL" id="BMAT01012386">
    <property type="protein sequence ID" value="GFR91189.1"/>
    <property type="molecule type" value="Genomic_DNA"/>
</dbReference>
<evidence type="ECO:0000313" key="3">
    <source>
        <dbReference type="Proteomes" id="UP000762676"/>
    </source>
</evidence>
<accession>A0AAV4H0F8</accession>
<comment type="caution">
    <text evidence="2">The sequence shown here is derived from an EMBL/GenBank/DDBJ whole genome shotgun (WGS) entry which is preliminary data.</text>
</comment>
<dbReference type="AlphaFoldDB" id="A0AAV4H0F8"/>
<organism evidence="2 3">
    <name type="scientific">Elysia marginata</name>
    <dbReference type="NCBI Taxonomy" id="1093978"/>
    <lineage>
        <taxon>Eukaryota</taxon>
        <taxon>Metazoa</taxon>
        <taxon>Spiralia</taxon>
        <taxon>Lophotrochozoa</taxon>
        <taxon>Mollusca</taxon>
        <taxon>Gastropoda</taxon>
        <taxon>Heterobranchia</taxon>
        <taxon>Euthyneura</taxon>
        <taxon>Panpulmonata</taxon>
        <taxon>Sacoglossa</taxon>
        <taxon>Placobranchoidea</taxon>
        <taxon>Plakobranchidae</taxon>
        <taxon>Elysia</taxon>
    </lineage>
</organism>
<feature type="compositionally biased region" description="Pro residues" evidence="1">
    <location>
        <begin position="70"/>
        <end position="85"/>
    </location>
</feature>
<proteinExistence type="predicted"/>
<feature type="region of interest" description="Disordered" evidence="1">
    <location>
        <begin position="64"/>
        <end position="85"/>
    </location>
</feature>
<dbReference type="Proteomes" id="UP000762676">
    <property type="component" value="Unassembled WGS sequence"/>
</dbReference>
<protein>
    <submittedName>
        <fullName evidence="2">Uncharacterized protein</fullName>
    </submittedName>
</protein>
<feature type="non-terminal residue" evidence="2">
    <location>
        <position position="85"/>
    </location>
</feature>
<sequence>MYEEDVSAKKAKINPHCSITTSQTCKPHLIKRSYSHVVALDAGVWAVHTLPFSAGMQGTFRSFETRSLTPSPPLPLHPPPRGISK</sequence>
<evidence type="ECO:0000256" key="1">
    <source>
        <dbReference type="SAM" id="MobiDB-lite"/>
    </source>
</evidence>